<dbReference type="PANTHER" id="PTHR22803">
    <property type="entry name" value="MANNOSE, PHOSPHOLIPASE, LECTIN RECEPTOR RELATED"/>
    <property type="match status" value="1"/>
</dbReference>
<dbReference type="InterPro" id="IPR050111">
    <property type="entry name" value="C-type_lectin/snaclec_domain"/>
</dbReference>
<keyword evidence="5" id="KW-1185">Reference proteome</keyword>
<evidence type="ECO:0000313" key="4">
    <source>
        <dbReference type="EMBL" id="TWW54305.1"/>
    </source>
</evidence>
<dbReference type="Pfam" id="PF00059">
    <property type="entry name" value="Lectin_C"/>
    <property type="match status" value="1"/>
</dbReference>
<dbReference type="Gene3D" id="3.10.100.10">
    <property type="entry name" value="Mannose-Binding Protein A, subunit A"/>
    <property type="match status" value="1"/>
</dbReference>
<protein>
    <submittedName>
        <fullName evidence="4">Ladderlectin</fullName>
    </submittedName>
</protein>
<organism evidence="4 5">
    <name type="scientific">Takifugu flavidus</name>
    <name type="common">sansaifugu</name>
    <dbReference type="NCBI Taxonomy" id="433684"/>
    <lineage>
        <taxon>Eukaryota</taxon>
        <taxon>Metazoa</taxon>
        <taxon>Chordata</taxon>
        <taxon>Craniata</taxon>
        <taxon>Vertebrata</taxon>
        <taxon>Euteleostomi</taxon>
        <taxon>Actinopterygii</taxon>
        <taxon>Neopterygii</taxon>
        <taxon>Teleostei</taxon>
        <taxon>Neoteleostei</taxon>
        <taxon>Acanthomorphata</taxon>
        <taxon>Eupercaria</taxon>
        <taxon>Tetraodontiformes</taxon>
        <taxon>Tetradontoidea</taxon>
        <taxon>Tetraodontidae</taxon>
        <taxon>Takifugu</taxon>
    </lineage>
</organism>
<comment type="caution">
    <text evidence="4">The sequence shown here is derived from an EMBL/GenBank/DDBJ whole genome shotgun (WGS) entry which is preliminary data.</text>
</comment>
<evidence type="ECO:0000259" key="3">
    <source>
        <dbReference type="PROSITE" id="PS50041"/>
    </source>
</evidence>
<feature type="domain" description="C-type lectin" evidence="3">
    <location>
        <begin position="95"/>
        <end position="192"/>
    </location>
</feature>
<evidence type="ECO:0000256" key="2">
    <source>
        <dbReference type="SAM" id="SignalP"/>
    </source>
</evidence>
<name>A0A5C6MIE7_9TELE</name>
<dbReference type="SMART" id="SM00034">
    <property type="entry name" value="CLECT"/>
    <property type="match status" value="1"/>
</dbReference>
<gene>
    <name evidence="4" type="ORF">D4764_0242140</name>
</gene>
<feature type="region of interest" description="Disordered" evidence="1">
    <location>
        <begin position="20"/>
        <end position="82"/>
    </location>
</feature>
<feature type="chain" id="PRO_5022790531" evidence="2">
    <location>
        <begin position="17"/>
        <end position="302"/>
    </location>
</feature>
<accession>A0A5C6MIE7</accession>
<reference evidence="4 5" key="1">
    <citation type="submission" date="2019-04" db="EMBL/GenBank/DDBJ databases">
        <title>Chromosome genome assembly for Takifugu flavidus.</title>
        <authorList>
            <person name="Xiao S."/>
        </authorList>
    </citation>
    <scope>NUCLEOTIDE SEQUENCE [LARGE SCALE GENOMIC DNA]</scope>
    <source>
        <strain evidence="4">HTHZ2018</strain>
        <tissue evidence="4">Muscle</tissue>
    </source>
</reference>
<dbReference type="CDD" id="cd00037">
    <property type="entry name" value="CLECT"/>
    <property type="match status" value="1"/>
</dbReference>
<feature type="compositionally biased region" description="Basic and acidic residues" evidence="1">
    <location>
        <begin position="60"/>
        <end position="69"/>
    </location>
</feature>
<sequence>MKTVLILSVLLCAALAAPAEVEEKSPEMPAGSNPQPVEEQMAAAPAEEVVSEDENGGADGAEKESKMLQEEEDEGSDPASRNARVNFCPDGWFTYGYRCYIFVNSPMNWYSAKDHCNSLGANLASVSSPKEYSFLQQMTKTSSQSIAWLGGFYLQGRWLWINNEGFYYTNWYSQSSSVSYPCMFLYSTCKYNCYHTSGDDVTAKFLYDNKLLSITMKTVLILSVLLCAALAAPAEVEEKSPEMPAGSNPQPVDEQMAAAPAEEVVSEDENGGAGGAEKESKMLPEEKDEGSDPASRNGRIMK</sequence>
<keyword evidence="2" id="KW-0732">Signal</keyword>
<dbReference type="AlphaFoldDB" id="A0A5C6MIE7"/>
<dbReference type="PROSITE" id="PS50041">
    <property type="entry name" value="C_TYPE_LECTIN_2"/>
    <property type="match status" value="1"/>
</dbReference>
<evidence type="ECO:0000313" key="5">
    <source>
        <dbReference type="Proteomes" id="UP000324091"/>
    </source>
</evidence>
<feature type="signal peptide" evidence="2">
    <location>
        <begin position="1"/>
        <end position="16"/>
    </location>
</feature>
<feature type="region of interest" description="Disordered" evidence="1">
    <location>
        <begin position="238"/>
        <end position="302"/>
    </location>
</feature>
<dbReference type="Proteomes" id="UP000324091">
    <property type="component" value="Unassembled WGS sequence"/>
</dbReference>
<proteinExistence type="predicted"/>
<dbReference type="InterPro" id="IPR016186">
    <property type="entry name" value="C-type_lectin-like/link_sf"/>
</dbReference>
<dbReference type="EMBL" id="RHFK02000300">
    <property type="protein sequence ID" value="TWW54305.1"/>
    <property type="molecule type" value="Genomic_DNA"/>
</dbReference>
<evidence type="ECO:0000256" key="1">
    <source>
        <dbReference type="SAM" id="MobiDB-lite"/>
    </source>
</evidence>
<feature type="compositionally biased region" description="Basic and acidic residues" evidence="1">
    <location>
        <begin position="276"/>
        <end position="285"/>
    </location>
</feature>
<dbReference type="InterPro" id="IPR016187">
    <property type="entry name" value="CTDL_fold"/>
</dbReference>
<dbReference type="SUPFAM" id="SSF56436">
    <property type="entry name" value="C-type lectin-like"/>
    <property type="match status" value="1"/>
</dbReference>
<dbReference type="InterPro" id="IPR001304">
    <property type="entry name" value="C-type_lectin-like"/>
</dbReference>